<name>A0A2P5AKL2_PARAD</name>
<accession>A0A2P5AKL2</accession>
<keyword evidence="2" id="KW-1185">Reference proteome</keyword>
<proteinExistence type="predicted"/>
<evidence type="ECO:0000313" key="2">
    <source>
        <dbReference type="Proteomes" id="UP000237105"/>
    </source>
</evidence>
<dbReference type="EMBL" id="JXTB01000544">
    <property type="protein sequence ID" value="PON37054.1"/>
    <property type="molecule type" value="Genomic_DNA"/>
</dbReference>
<sequence length="99" mass="10874">MQAVTHTRKNLYPANCIVFVVSSFSDFSFCCSSSEGRRTLSTLLTDLSISLSLSKFCIGFSRSPIAVVFLIVVDSRCLQPKPSVNSALRSLFSGRGLRF</sequence>
<organism evidence="1 2">
    <name type="scientific">Parasponia andersonii</name>
    <name type="common">Sponia andersonii</name>
    <dbReference type="NCBI Taxonomy" id="3476"/>
    <lineage>
        <taxon>Eukaryota</taxon>
        <taxon>Viridiplantae</taxon>
        <taxon>Streptophyta</taxon>
        <taxon>Embryophyta</taxon>
        <taxon>Tracheophyta</taxon>
        <taxon>Spermatophyta</taxon>
        <taxon>Magnoliopsida</taxon>
        <taxon>eudicotyledons</taxon>
        <taxon>Gunneridae</taxon>
        <taxon>Pentapetalae</taxon>
        <taxon>rosids</taxon>
        <taxon>fabids</taxon>
        <taxon>Rosales</taxon>
        <taxon>Cannabaceae</taxon>
        <taxon>Parasponia</taxon>
    </lineage>
</organism>
<protein>
    <submittedName>
        <fullName evidence="1">Uncharacterized protein</fullName>
    </submittedName>
</protein>
<comment type="caution">
    <text evidence="1">The sequence shown here is derived from an EMBL/GenBank/DDBJ whole genome shotgun (WGS) entry which is preliminary data.</text>
</comment>
<evidence type="ECO:0000313" key="1">
    <source>
        <dbReference type="EMBL" id="PON37054.1"/>
    </source>
</evidence>
<reference evidence="2" key="1">
    <citation type="submission" date="2016-06" db="EMBL/GenBank/DDBJ databases">
        <title>Parallel loss of symbiosis genes in relatives of nitrogen-fixing non-legume Parasponia.</title>
        <authorList>
            <person name="Van Velzen R."/>
            <person name="Holmer R."/>
            <person name="Bu F."/>
            <person name="Rutten L."/>
            <person name="Van Zeijl A."/>
            <person name="Liu W."/>
            <person name="Santuari L."/>
            <person name="Cao Q."/>
            <person name="Sharma T."/>
            <person name="Shen D."/>
            <person name="Roswanjaya Y."/>
            <person name="Wardhani T."/>
            <person name="Kalhor M.S."/>
            <person name="Jansen J."/>
            <person name="Van den Hoogen J."/>
            <person name="Gungor B."/>
            <person name="Hartog M."/>
            <person name="Hontelez J."/>
            <person name="Verver J."/>
            <person name="Yang W.-C."/>
            <person name="Schijlen E."/>
            <person name="Repin R."/>
            <person name="Schilthuizen M."/>
            <person name="Schranz E."/>
            <person name="Heidstra R."/>
            <person name="Miyata K."/>
            <person name="Fedorova E."/>
            <person name="Kohlen W."/>
            <person name="Bisseling T."/>
            <person name="Smit S."/>
            <person name="Geurts R."/>
        </authorList>
    </citation>
    <scope>NUCLEOTIDE SEQUENCE [LARGE SCALE GENOMIC DNA]</scope>
    <source>
        <strain evidence="2">cv. WU1-14</strain>
    </source>
</reference>
<dbReference type="AlphaFoldDB" id="A0A2P5AKL2"/>
<dbReference type="Proteomes" id="UP000237105">
    <property type="component" value="Unassembled WGS sequence"/>
</dbReference>
<gene>
    <name evidence="1" type="ORF">PanWU01x14_323370</name>
</gene>